<accession>A0ACB8Z164</accession>
<evidence type="ECO:0000313" key="1">
    <source>
        <dbReference type="EMBL" id="KAI3691694.1"/>
    </source>
</evidence>
<sequence length="111" mass="13268">MHLITGLMLREIKLLCHVDHENIVKIKDIIWPPDKEKFNDHVYIVYELMDIDLHQIIRSSRLWTDDHCQIFLQNTTHQFQHPVAGSVNTDETRRHFVVAWFRLEAFQGSSF</sequence>
<evidence type="ECO:0000313" key="2">
    <source>
        <dbReference type="Proteomes" id="UP001055879"/>
    </source>
</evidence>
<comment type="caution">
    <text evidence="1">The sequence shown here is derived from an EMBL/GenBank/DDBJ whole genome shotgun (WGS) entry which is preliminary data.</text>
</comment>
<organism evidence="1 2">
    <name type="scientific">Arctium lappa</name>
    <name type="common">Greater burdock</name>
    <name type="synonym">Lappa major</name>
    <dbReference type="NCBI Taxonomy" id="4217"/>
    <lineage>
        <taxon>Eukaryota</taxon>
        <taxon>Viridiplantae</taxon>
        <taxon>Streptophyta</taxon>
        <taxon>Embryophyta</taxon>
        <taxon>Tracheophyta</taxon>
        <taxon>Spermatophyta</taxon>
        <taxon>Magnoliopsida</taxon>
        <taxon>eudicotyledons</taxon>
        <taxon>Gunneridae</taxon>
        <taxon>Pentapetalae</taxon>
        <taxon>asterids</taxon>
        <taxon>campanulids</taxon>
        <taxon>Asterales</taxon>
        <taxon>Asteraceae</taxon>
        <taxon>Carduoideae</taxon>
        <taxon>Cardueae</taxon>
        <taxon>Arctiinae</taxon>
        <taxon>Arctium</taxon>
    </lineage>
</organism>
<proteinExistence type="predicted"/>
<reference evidence="2" key="1">
    <citation type="journal article" date="2022" name="Mol. Ecol. Resour.">
        <title>The genomes of chicory, endive, great burdock and yacon provide insights into Asteraceae palaeo-polyploidization history and plant inulin production.</title>
        <authorList>
            <person name="Fan W."/>
            <person name="Wang S."/>
            <person name="Wang H."/>
            <person name="Wang A."/>
            <person name="Jiang F."/>
            <person name="Liu H."/>
            <person name="Zhao H."/>
            <person name="Xu D."/>
            <person name="Zhang Y."/>
        </authorList>
    </citation>
    <scope>NUCLEOTIDE SEQUENCE [LARGE SCALE GENOMIC DNA]</scope>
    <source>
        <strain evidence="2">cv. Niubang</strain>
    </source>
</reference>
<dbReference type="Proteomes" id="UP001055879">
    <property type="component" value="Linkage Group LG11"/>
</dbReference>
<keyword evidence="2" id="KW-1185">Reference proteome</keyword>
<protein>
    <submittedName>
        <fullName evidence="1">Uncharacterized protein</fullName>
    </submittedName>
</protein>
<gene>
    <name evidence="1" type="ORF">L6452_31496</name>
</gene>
<name>A0ACB8Z164_ARCLA</name>
<reference evidence="1 2" key="2">
    <citation type="journal article" date="2022" name="Mol. Ecol. Resour.">
        <title>The genomes of chicory, endive, great burdock and yacon provide insights into Asteraceae paleo-polyploidization history and plant inulin production.</title>
        <authorList>
            <person name="Fan W."/>
            <person name="Wang S."/>
            <person name="Wang H."/>
            <person name="Wang A."/>
            <person name="Jiang F."/>
            <person name="Liu H."/>
            <person name="Zhao H."/>
            <person name="Xu D."/>
            <person name="Zhang Y."/>
        </authorList>
    </citation>
    <scope>NUCLEOTIDE SEQUENCE [LARGE SCALE GENOMIC DNA]</scope>
    <source>
        <strain evidence="2">cv. Niubang</strain>
    </source>
</reference>
<dbReference type="EMBL" id="CM042057">
    <property type="protein sequence ID" value="KAI3691694.1"/>
    <property type="molecule type" value="Genomic_DNA"/>
</dbReference>